<dbReference type="InterPro" id="IPR030676">
    <property type="entry name" value="CitT-rel"/>
</dbReference>
<feature type="transmembrane region" description="Helical" evidence="6">
    <location>
        <begin position="387"/>
        <end position="411"/>
    </location>
</feature>
<feature type="transmembrane region" description="Helical" evidence="6">
    <location>
        <begin position="326"/>
        <end position="349"/>
    </location>
</feature>
<dbReference type="EMBL" id="DACSUM010000070">
    <property type="protein sequence ID" value="HAT3584749.1"/>
    <property type="molecule type" value="Genomic_DNA"/>
</dbReference>
<comment type="subcellular location">
    <subcellularLocation>
        <location evidence="1">Membrane</location>
        <topology evidence="1">Multi-pass membrane protein</topology>
    </subcellularLocation>
</comment>
<dbReference type="GO" id="GO:0016020">
    <property type="term" value="C:membrane"/>
    <property type="evidence" value="ECO:0007669"/>
    <property type="project" value="UniProtKB-SubCell"/>
</dbReference>
<keyword evidence="4 6" id="KW-1133">Transmembrane helix</keyword>
<feature type="transmembrane region" description="Helical" evidence="6">
    <location>
        <begin position="87"/>
        <end position="107"/>
    </location>
</feature>
<evidence type="ECO:0000256" key="6">
    <source>
        <dbReference type="SAM" id="Phobius"/>
    </source>
</evidence>
<dbReference type="PANTHER" id="PTHR42826">
    <property type="entry name" value="DICARBOXYLATE TRANSPORTER 2.1, CHLOROPLASTIC"/>
    <property type="match status" value="1"/>
</dbReference>
<name>A0A9P3TDK9_KLUIN</name>
<comment type="caution">
    <text evidence="7">The sequence shown here is derived from an EMBL/GenBank/DDBJ whole genome shotgun (WGS) entry which is preliminary data.</text>
</comment>
<feature type="transmembrane region" description="Helical" evidence="6">
    <location>
        <begin position="361"/>
        <end position="380"/>
    </location>
</feature>
<reference evidence="7" key="1">
    <citation type="journal article" date="2018" name="Genome Biol.">
        <title>SKESA: strategic k-mer extension for scrupulous assemblies.</title>
        <authorList>
            <person name="Souvorov A."/>
            <person name="Agarwala R."/>
            <person name="Lipman D.J."/>
        </authorList>
    </citation>
    <scope>NUCLEOTIDE SEQUENCE</scope>
    <source>
        <strain evidence="7">CAVp300</strain>
    </source>
</reference>
<evidence type="ECO:0000256" key="4">
    <source>
        <dbReference type="ARBA" id="ARBA00022989"/>
    </source>
</evidence>
<feature type="transmembrane region" description="Helical" evidence="6">
    <location>
        <begin position="296"/>
        <end position="314"/>
    </location>
</feature>
<dbReference type="PIRSF" id="PIRSF002457">
    <property type="entry name" value="DASS"/>
    <property type="match status" value="1"/>
</dbReference>
<evidence type="ECO:0000256" key="3">
    <source>
        <dbReference type="ARBA" id="ARBA00022692"/>
    </source>
</evidence>
<dbReference type="InterPro" id="IPR001898">
    <property type="entry name" value="SLC13A/DASS"/>
</dbReference>
<protein>
    <submittedName>
        <fullName evidence="7">Anion permease</fullName>
    </submittedName>
</protein>
<feature type="transmembrane region" description="Helical" evidence="6">
    <location>
        <begin position="188"/>
        <end position="207"/>
    </location>
</feature>
<evidence type="ECO:0000313" key="8">
    <source>
        <dbReference type="Proteomes" id="UP000867740"/>
    </source>
</evidence>
<accession>A0A9P3TDK9</accession>
<feature type="transmembrane region" description="Helical" evidence="6">
    <location>
        <begin position="417"/>
        <end position="437"/>
    </location>
</feature>
<organism evidence="7 8">
    <name type="scientific">Kluyvera intermedia</name>
    <name type="common">Enterobacter intermedius</name>
    <dbReference type="NCBI Taxonomy" id="61648"/>
    <lineage>
        <taxon>Bacteria</taxon>
        <taxon>Pseudomonadati</taxon>
        <taxon>Pseudomonadota</taxon>
        <taxon>Gammaproteobacteria</taxon>
        <taxon>Enterobacterales</taxon>
        <taxon>Enterobacteriaceae</taxon>
        <taxon>Kluyvera</taxon>
    </lineage>
</organism>
<evidence type="ECO:0000256" key="1">
    <source>
        <dbReference type="ARBA" id="ARBA00004141"/>
    </source>
</evidence>
<dbReference type="GO" id="GO:0022857">
    <property type="term" value="F:transmembrane transporter activity"/>
    <property type="evidence" value="ECO:0007669"/>
    <property type="project" value="InterPro"/>
</dbReference>
<keyword evidence="3 6" id="KW-0812">Transmembrane</keyword>
<dbReference type="AlphaFoldDB" id="A0A9P3TDK9"/>
<feature type="transmembrane region" description="Helical" evidence="6">
    <location>
        <begin position="30"/>
        <end position="47"/>
    </location>
</feature>
<proteinExistence type="inferred from homology"/>
<feature type="transmembrane region" description="Helical" evidence="6">
    <location>
        <begin position="219"/>
        <end position="240"/>
    </location>
</feature>
<evidence type="ECO:0000256" key="5">
    <source>
        <dbReference type="ARBA" id="ARBA00023136"/>
    </source>
</evidence>
<sequence length="476" mass="51340">MNTRLSKIVFLILIICLSLMTPPPDGLSKEAWILASIYLAAIIGLVSKPYPEPVIIIAALAASCIAITHFSGSTIKPLDVLNGYSSGTTWLVFSAFTLSAAFVSTGLGKRLAYWFIYQFGGTTLGLGYVTVLLDLILSPATPSNTARGGGIVFPIINSIALALNSTPKESPCKAGRYLMVNIYMVTKTTSYMFLTAFAGNALALQLISDVFHIHISWTGWALAGAPLGLIMLSVIPYITYKVTKPELKKINNKEIALKGLNEIGAMNRREKGLIAIFILALLGWIFSRQLGLNECSVAIIAMASALLFNVICWDDVLKSKGGWNTLIWYGGIIGLSGVLSKAGFFSWLAKFLSENISHMHFGSNVIIFIVFLSIVIRYLFASGGAYVAAMVPVFATLGLVTGADPIILSLAILFSNSYGGCITHYGGAAGPIIFAAGYNDIKSWWLTGTIVALFTFITHIVIGFPWWEYLKANGLL</sequence>
<gene>
    <name evidence="7" type="ORF">I8531_005150</name>
</gene>
<keyword evidence="5 6" id="KW-0472">Membrane</keyword>
<evidence type="ECO:0000313" key="7">
    <source>
        <dbReference type="EMBL" id="HAT3584749.1"/>
    </source>
</evidence>
<feature type="transmembrane region" description="Helical" evidence="6">
    <location>
        <begin position="149"/>
        <end position="167"/>
    </location>
</feature>
<comment type="similarity">
    <text evidence="2">Belongs to the SLC13A/DASS transporter (TC 2.A.47) family. DIT1 subfamily.</text>
</comment>
<dbReference type="Proteomes" id="UP000867740">
    <property type="component" value="Unassembled WGS sequence"/>
</dbReference>
<feature type="transmembrane region" description="Helical" evidence="6">
    <location>
        <begin position="114"/>
        <end position="137"/>
    </location>
</feature>
<feature type="transmembrane region" description="Helical" evidence="6">
    <location>
        <begin position="54"/>
        <end position="75"/>
    </location>
</feature>
<feature type="transmembrane region" description="Helical" evidence="6">
    <location>
        <begin position="444"/>
        <end position="467"/>
    </location>
</feature>
<dbReference type="NCBIfam" id="TIGR00785">
    <property type="entry name" value="dass"/>
    <property type="match status" value="1"/>
</dbReference>
<reference evidence="7" key="2">
    <citation type="submission" date="2020-10" db="EMBL/GenBank/DDBJ databases">
        <authorList>
            <consortium name="NCBI Pathogen Detection Project"/>
        </authorList>
    </citation>
    <scope>NUCLEOTIDE SEQUENCE</scope>
    <source>
        <strain evidence="7">CAVp300</strain>
    </source>
</reference>
<dbReference type="Pfam" id="PF00939">
    <property type="entry name" value="Na_sulph_symp"/>
    <property type="match status" value="1"/>
</dbReference>
<dbReference type="RefSeq" id="WP_047373361.1">
    <property type="nucleotide sequence ID" value="NZ_CABMNU010000005.1"/>
</dbReference>
<evidence type="ECO:0000256" key="2">
    <source>
        <dbReference type="ARBA" id="ARBA00007349"/>
    </source>
</evidence>
<feature type="transmembrane region" description="Helical" evidence="6">
    <location>
        <begin position="272"/>
        <end position="290"/>
    </location>
</feature>